<organism evidence="1 2">
    <name type="scientific">Mycobacterium szulgai</name>
    <dbReference type="NCBI Taxonomy" id="1787"/>
    <lineage>
        <taxon>Bacteria</taxon>
        <taxon>Bacillati</taxon>
        <taxon>Actinomycetota</taxon>
        <taxon>Actinomycetes</taxon>
        <taxon>Mycobacteriales</taxon>
        <taxon>Mycobacteriaceae</taxon>
        <taxon>Mycobacterium</taxon>
    </lineage>
</organism>
<dbReference type="EMBL" id="LQPW01000048">
    <property type="protein sequence ID" value="ORX08796.1"/>
    <property type="molecule type" value="Genomic_DNA"/>
</dbReference>
<sequence>MNARTYNQDHLARRHTPGRRRISIYWTWSYPWESQRDPAAMDNRFSTITEVRRAAWPNYETPEWDAAHFLQGIAGTLELFHRSTLDFQKLAGEVTGHPVAVFPRIDQAGYRLPIDERVLADTDTLMVFGLDHVLGQDKAQPGEVAAIQAWLQREGTCLLLAPHHDVGFTDDQRQRQVEYLHHGDPLVPRQQRFSQYTRSLMTALEVPVYNKWGLRPAVIGSGAGGNQIAPLTGFPDLDTPRLLDNVTTFNFHPHLPHYELTAPQTDALRVLARQRIDPTRPHPFTDAGNSEFNALVWMPPTDQRAGDIVLVDSTNFTTLFGGTESLVNFWRNLSLMPFSG</sequence>
<accession>A0A1X2ERT0</accession>
<dbReference type="RefSeq" id="WP_085670347.1">
    <property type="nucleotide sequence ID" value="NZ_LQPW01000048.1"/>
</dbReference>
<keyword evidence="2" id="KW-1185">Reference proteome</keyword>
<evidence type="ECO:0000313" key="2">
    <source>
        <dbReference type="Proteomes" id="UP000193317"/>
    </source>
</evidence>
<dbReference type="Proteomes" id="UP000193317">
    <property type="component" value="Unassembled WGS sequence"/>
</dbReference>
<dbReference type="AlphaFoldDB" id="A0A1X2ERT0"/>
<reference evidence="1 2" key="1">
    <citation type="submission" date="2016-01" db="EMBL/GenBank/DDBJ databases">
        <title>The new phylogeny of the genus Mycobacterium.</title>
        <authorList>
            <person name="Tarcisio F."/>
            <person name="Conor M."/>
            <person name="Antonella G."/>
            <person name="Elisabetta G."/>
            <person name="Giulia F.S."/>
            <person name="Sara T."/>
            <person name="Anna F."/>
            <person name="Clotilde B."/>
            <person name="Roberto B."/>
            <person name="Veronica D.S."/>
            <person name="Fabio R."/>
            <person name="Monica P."/>
            <person name="Olivier J."/>
            <person name="Enrico T."/>
            <person name="Nicola S."/>
        </authorList>
    </citation>
    <scope>NUCLEOTIDE SEQUENCE [LARGE SCALE GENOMIC DNA]</scope>
    <source>
        <strain evidence="1 2">DSM 44166</strain>
    </source>
</reference>
<evidence type="ECO:0000313" key="1">
    <source>
        <dbReference type="EMBL" id="ORX08796.1"/>
    </source>
</evidence>
<proteinExistence type="predicted"/>
<protein>
    <submittedName>
        <fullName evidence="1">Uncharacterized protein</fullName>
    </submittedName>
</protein>
<dbReference type="OrthoDB" id="480006at2"/>
<name>A0A1X2ERT0_MYCSZ</name>
<gene>
    <name evidence="1" type="ORF">AWC27_24900</name>
</gene>
<comment type="caution">
    <text evidence="1">The sequence shown here is derived from an EMBL/GenBank/DDBJ whole genome shotgun (WGS) entry which is preliminary data.</text>
</comment>